<dbReference type="NCBIfam" id="TIGR00347">
    <property type="entry name" value="bioD"/>
    <property type="match status" value="1"/>
</dbReference>
<evidence type="ECO:0000256" key="3">
    <source>
        <dbReference type="ARBA" id="ARBA00022723"/>
    </source>
</evidence>
<reference evidence="10 11" key="1">
    <citation type="submission" date="2017-01" db="EMBL/GenBank/DDBJ databases">
        <title>Genomic analysis of Xuhuaishuia manganoxidans DY6-4.</title>
        <authorList>
            <person name="Wang X."/>
        </authorList>
    </citation>
    <scope>NUCLEOTIDE SEQUENCE [LARGE SCALE GENOMIC DNA]</scope>
    <source>
        <strain evidence="10 11">DY6-4</strain>
    </source>
</reference>
<keyword evidence="11" id="KW-1185">Reference proteome</keyword>
<dbReference type="SUPFAM" id="SSF52540">
    <property type="entry name" value="P-loop containing nucleoside triphosphate hydrolases"/>
    <property type="match status" value="1"/>
</dbReference>
<dbReference type="InterPro" id="IPR027417">
    <property type="entry name" value="P-loop_NTPase"/>
</dbReference>
<feature type="binding site" evidence="9">
    <location>
        <begin position="103"/>
        <end position="106"/>
    </location>
    <ligand>
        <name>ATP</name>
        <dbReference type="ChEBI" id="CHEBI:30616"/>
    </ligand>
</feature>
<dbReference type="GO" id="GO:0005829">
    <property type="term" value="C:cytosol"/>
    <property type="evidence" value="ECO:0007669"/>
    <property type="project" value="TreeGrafter"/>
</dbReference>
<protein>
    <recommendedName>
        <fullName evidence="9">ATP-dependent dethiobiotin synthetase BioD</fullName>
        <ecNumber evidence="9">6.3.3.3</ecNumber>
    </recommendedName>
    <alternativeName>
        <fullName evidence="9">DTB synthetase</fullName>
        <shortName evidence="9">DTBS</shortName>
    </alternativeName>
    <alternativeName>
        <fullName evidence="9">Dethiobiotin synthase</fullName>
    </alternativeName>
</protein>
<keyword evidence="7 9" id="KW-0460">Magnesium</keyword>
<comment type="cofactor">
    <cofactor evidence="9">
        <name>Mg(2+)</name>
        <dbReference type="ChEBI" id="CHEBI:18420"/>
    </cofactor>
</comment>
<evidence type="ECO:0000313" key="11">
    <source>
        <dbReference type="Proteomes" id="UP000187266"/>
    </source>
</evidence>
<keyword evidence="6 9" id="KW-0067">ATP-binding</keyword>
<feature type="binding site" evidence="9">
    <location>
        <begin position="19"/>
        <end position="24"/>
    </location>
    <ligand>
        <name>ATP</name>
        <dbReference type="ChEBI" id="CHEBI:30616"/>
    </ligand>
</feature>
<comment type="catalytic activity">
    <reaction evidence="8">
        <text>(7R,8S)-8-amino-7-(carboxyamino)nonanoate + ATP = (4R,5S)-dethiobiotin + ADP + phosphate + H(+)</text>
        <dbReference type="Rhea" id="RHEA:63684"/>
        <dbReference type="ChEBI" id="CHEBI:15378"/>
        <dbReference type="ChEBI" id="CHEBI:30616"/>
        <dbReference type="ChEBI" id="CHEBI:43474"/>
        <dbReference type="ChEBI" id="CHEBI:149470"/>
        <dbReference type="ChEBI" id="CHEBI:149473"/>
        <dbReference type="ChEBI" id="CHEBI:456216"/>
    </reaction>
</comment>
<dbReference type="Proteomes" id="UP000187266">
    <property type="component" value="Chromosome"/>
</dbReference>
<proteinExistence type="inferred from homology"/>
<feature type="active site" evidence="9">
    <location>
        <position position="39"/>
    </location>
</feature>
<evidence type="ECO:0000256" key="8">
    <source>
        <dbReference type="ARBA" id="ARBA00047386"/>
    </source>
</evidence>
<evidence type="ECO:0000256" key="5">
    <source>
        <dbReference type="ARBA" id="ARBA00022756"/>
    </source>
</evidence>
<dbReference type="PIRSF" id="PIRSF006755">
    <property type="entry name" value="DTB_synth"/>
    <property type="match status" value="1"/>
</dbReference>
<comment type="caution">
    <text evidence="9">Lacks conserved residue(s) required for the propagation of feature annotation.</text>
</comment>
<keyword evidence="4 9" id="KW-0547">Nucleotide-binding</keyword>
<dbReference type="PANTHER" id="PTHR43210:SF2">
    <property type="entry name" value="ATP-DEPENDENT DETHIOBIOTIN SYNTHETASE BIOD 2"/>
    <property type="match status" value="1"/>
</dbReference>
<organism evidence="10 11">
    <name type="scientific">Brevirhabdus pacifica</name>
    <dbReference type="NCBI Taxonomy" id="1267768"/>
    <lineage>
        <taxon>Bacteria</taxon>
        <taxon>Pseudomonadati</taxon>
        <taxon>Pseudomonadota</taxon>
        <taxon>Alphaproteobacteria</taxon>
        <taxon>Rhodobacterales</taxon>
        <taxon>Paracoccaceae</taxon>
        <taxon>Brevirhabdus</taxon>
    </lineage>
</organism>
<dbReference type="PANTHER" id="PTHR43210">
    <property type="entry name" value="DETHIOBIOTIN SYNTHETASE"/>
    <property type="match status" value="1"/>
</dbReference>
<dbReference type="GO" id="GO:0004141">
    <property type="term" value="F:dethiobiotin synthase activity"/>
    <property type="evidence" value="ECO:0007669"/>
    <property type="project" value="UniProtKB-UniRule"/>
</dbReference>
<dbReference type="Gene3D" id="3.40.50.300">
    <property type="entry name" value="P-loop containing nucleotide triphosphate hydrolases"/>
    <property type="match status" value="1"/>
</dbReference>
<keyword evidence="5 9" id="KW-0093">Biotin biosynthesis</keyword>
<evidence type="ECO:0000256" key="2">
    <source>
        <dbReference type="ARBA" id="ARBA00022598"/>
    </source>
</evidence>
<gene>
    <name evidence="9" type="primary">bioD</name>
    <name evidence="10" type="ORF">BV394_03840</name>
</gene>
<comment type="function">
    <text evidence="9">Catalyzes a mechanistically unusual reaction, the ATP-dependent insertion of CO2 between the N7 and N8 nitrogen atoms of 7,8-diaminopelargonic acid (DAPA, also called 7,8-diammoniononanoate) to form a ureido ring.</text>
</comment>
<evidence type="ECO:0000313" key="10">
    <source>
        <dbReference type="EMBL" id="APX88967.1"/>
    </source>
</evidence>
<evidence type="ECO:0000256" key="6">
    <source>
        <dbReference type="ARBA" id="ARBA00022840"/>
    </source>
</evidence>
<comment type="catalytic activity">
    <reaction evidence="9">
        <text>(7R,8S)-7,8-diammoniononanoate + CO2 + ATP = (4R,5S)-dethiobiotin + ADP + phosphate + 3 H(+)</text>
        <dbReference type="Rhea" id="RHEA:15805"/>
        <dbReference type="ChEBI" id="CHEBI:15378"/>
        <dbReference type="ChEBI" id="CHEBI:16526"/>
        <dbReference type="ChEBI" id="CHEBI:30616"/>
        <dbReference type="ChEBI" id="CHEBI:43474"/>
        <dbReference type="ChEBI" id="CHEBI:149469"/>
        <dbReference type="ChEBI" id="CHEBI:149473"/>
        <dbReference type="ChEBI" id="CHEBI:456216"/>
        <dbReference type="EC" id="6.3.3.3"/>
    </reaction>
</comment>
<keyword evidence="3 9" id="KW-0479">Metal-binding</keyword>
<keyword evidence="1 9" id="KW-0963">Cytoplasm</keyword>
<comment type="similarity">
    <text evidence="9">Belongs to the dethiobiotin synthetase family.</text>
</comment>
<evidence type="ECO:0000256" key="1">
    <source>
        <dbReference type="ARBA" id="ARBA00022490"/>
    </source>
</evidence>
<comment type="subcellular location">
    <subcellularLocation>
        <location evidence="9">Cytoplasm</location>
    </subcellularLocation>
</comment>
<feature type="binding site" evidence="9">
    <location>
        <position position="50"/>
    </location>
    <ligand>
        <name>ATP</name>
        <dbReference type="ChEBI" id="CHEBI:30616"/>
    </ligand>
</feature>
<dbReference type="InterPro" id="IPR004472">
    <property type="entry name" value="DTB_synth_BioD"/>
</dbReference>
<dbReference type="HAMAP" id="MF_00336">
    <property type="entry name" value="BioD"/>
    <property type="match status" value="1"/>
</dbReference>
<dbReference type="GO" id="GO:0005524">
    <property type="term" value="F:ATP binding"/>
    <property type="evidence" value="ECO:0007669"/>
    <property type="project" value="UniProtKB-UniRule"/>
</dbReference>
<dbReference type="CDD" id="cd03109">
    <property type="entry name" value="DTBS"/>
    <property type="match status" value="1"/>
</dbReference>
<keyword evidence="2 9" id="KW-0436">Ligase</keyword>
<dbReference type="RefSeq" id="WP_076978990.1">
    <property type="nucleotide sequence ID" value="NZ_CP019124.1"/>
</dbReference>
<evidence type="ECO:0000256" key="9">
    <source>
        <dbReference type="HAMAP-Rule" id="MF_00336"/>
    </source>
</evidence>
<evidence type="ECO:0000256" key="7">
    <source>
        <dbReference type="ARBA" id="ARBA00022842"/>
    </source>
</evidence>
<feature type="binding site" evidence="9">
    <location>
        <position position="50"/>
    </location>
    <ligand>
        <name>Mg(2+)</name>
        <dbReference type="ChEBI" id="CHEBI:18420"/>
    </ligand>
</feature>
<accession>A0A2M9DFB1</accession>
<accession>A0A1U7DG42</accession>
<sequence>MSLHEAEPNAIVVTGTDTGIGKTVFSAGLCAALGARYWKPVQAGLDGATDAQVVADLSGCPVLPEAYRLEMPASPHLAAEDMGIEIDPDRLSLPRGGGPLVVEGAGGVMVPLTRRFSYLDLFARWGAPVVLVARTSLGTINHTALSLAALRGAGCRVAGVAFVGAPEPAVEQSIVEICGVRRLGRLDHLPALSRGALARAFEGFDLDVLRGPA</sequence>
<feature type="binding site" evidence="9">
    <location>
        <position position="23"/>
    </location>
    <ligand>
        <name>Mg(2+)</name>
        <dbReference type="ChEBI" id="CHEBI:18420"/>
    </ligand>
</feature>
<dbReference type="AlphaFoldDB" id="A0A1U7DG42"/>
<comment type="pathway">
    <text evidence="9">Cofactor biosynthesis; biotin biosynthesis; biotin from 7,8-diaminononanoate: step 1/2.</text>
</comment>
<dbReference type="STRING" id="1267768.BV394_03840"/>
<dbReference type="Pfam" id="PF13500">
    <property type="entry name" value="AAA_26"/>
    <property type="match status" value="1"/>
</dbReference>
<feature type="binding site" evidence="9">
    <location>
        <begin position="190"/>
        <end position="192"/>
    </location>
    <ligand>
        <name>ATP</name>
        <dbReference type="ChEBI" id="CHEBI:30616"/>
    </ligand>
</feature>
<comment type="subunit">
    <text evidence="9">Homodimer.</text>
</comment>
<dbReference type="GO" id="GO:0000287">
    <property type="term" value="F:magnesium ion binding"/>
    <property type="evidence" value="ECO:0007669"/>
    <property type="project" value="UniProtKB-UniRule"/>
</dbReference>
<dbReference type="EC" id="6.3.3.3" evidence="9"/>
<feature type="binding site" evidence="9">
    <location>
        <position position="103"/>
    </location>
    <ligand>
        <name>Mg(2+)</name>
        <dbReference type="ChEBI" id="CHEBI:18420"/>
    </ligand>
</feature>
<dbReference type="UniPathway" id="UPA00078">
    <property type="reaction ID" value="UER00161"/>
</dbReference>
<name>A0A1U7DG42_9RHOB</name>
<dbReference type="EMBL" id="CP019124">
    <property type="protein sequence ID" value="APX88967.1"/>
    <property type="molecule type" value="Genomic_DNA"/>
</dbReference>
<evidence type="ECO:0000256" key="4">
    <source>
        <dbReference type="ARBA" id="ARBA00022741"/>
    </source>
</evidence>
<dbReference type="GO" id="GO:0009102">
    <property type="term" value="P:biotin biosynthetic process"/>
    <property type="evidence" value="ECO:0007669"/>
    <property type="project" value="UniProtKB-UniRule"/>
</dbReference>
<dbReference type="OrthoDB" id="9802097at2"/>